<protein>
    <submittedName>
        <fullName evidence="1">Bacteriophage minor capsid protein</fullName>
    </submittedName>
</protein>
<dbReference type="RefSeq" id="WP_066661624.1">
    <property type="nucleotide sequence ID" value="NZ_CP011402.1"/>
</dbReference>
<proteinExistence type="predicted"/>
<evidence type="ECO:0000313" key="2">
    <source>
        <dbReference type="Proteomes" id="UP000182975"/>
    </source>
</evidence>
<keyword evidence="2" id="KW-1185">Reference proteome</keyword>
<dbReference type="STRING" id="79604.AAY81_03945"/>
<dbReference type="EMBL" id="FOEC01000018">
    <property type="protein sequence ID" value="SEP00680.1"/>
    <property type="molecule type" value="Genomic_DNA"/>
</dbReference>
<accession>A0A172RXK7</accession>
<dbReference type="Proteomes" id="UP000182975">
    <property type="component" value="Unassembled WGS sequence"/>
</dbReference>
<evidence type="ECO:0000313" key="1">
    <source>
        <dbReference type="EMBL" id="SEP00680.1"/>
    </source>
</evidence>
<dbReference type="KEGG" id="ddt:AAY81_03945"/>
<name>A0A172RXK7_9ACTN</name>
<sequence length="133" mass="14855">MNDPTTIEILMQAKALIESWGYGDVSAKRFDAFTGSEGICLRPDQPQAIEAYMDGSRLAAYPFRVIVRRRGERDACAACCDIAERMEDADFSSVTGRYRCQGAYVQGDPTLIELEESNYHAWGCTIAVRVEED</sequence>
<gene>
    <name evidence="1" type="ORF">SAMN02910314_01893</name>
</gene>
<reference evidence="2" key="1">
    <citation type="submission" date="2016-10" db="EMBL/GenBank/DDBJ databases">
        <authorList>
            <person name="Varghese N."/>
        </authorList>
    </citation>
    <scope>NUCLEOTIDE SEQUENCE [LARGE SCALE GENOMIC DNA]</scope>
    <source>
        <strain evidence="2">DSM 21843</strain>
    </source>
</reference>
<organism evidence="1 2">
    <name type="scientific">Denitrobacterium detoxificans</name>
    <dbReference type="NCBI Taxonomy" id="79604"/>
    <lineage>
        <taxon>Bacteria</taxon>
        <taxon>Bacillati</taxon>
        <taxon>Actinomycetota</taxon>
        <taxon>Coriobacteriia</taxon>
        <taxon>Eggerthellales</taxon>
        <taxon>Eggerthellaceae</taxon>
        <taxon>Denitrobacterium</taxon>
    </lineage>
</organism>
<dbReference type="AlphaFoldDB" id="A0A172RXK7"/>